<dbReference type="Gene3D" id="3.40.50.300">
    <property type="entry name" value="P-loop containing nucleotide triphosphate hydrolases"/>
    <property type="match status" value="1"/>
</dbReference>
<name>A0A0D2M8K4_9CHLO</name>
<evidence type="ECO:0000256" key="3">
    <source>
        <dbReference type="ARBA" id="ARBA00022989"/>
    </source>
</evidence>
<dbReference type="Proteomes" id="UP000054498">
    <property type="component" value="Unassembled WGS sequence"/>
</dbReference>
<organism evidence="6 7">
    <name type="scientific">Monoraphidium neglectum</name>
    <dbReference type="NCBI Taxonomy" id="145388"/>
    <lineage>
        <taxon>Eukaryota</taxon>
        <taxon>Viridiplantae</taxon>
        <taxon>Chlorophyta</taxon>
        <taxon>core chlorophytes</taxon>
        <taxon>Chlorophyceae</taxon>
        <taxon>CS clade</taxon>
        <taxon>Sphaeropleales</taxon>
        <taxon>Selenastraceae</taxon>
        <taxon>Monoraphidium</taxon>
    </lineage>
</organism>
<evidence type="ECO:0000256" key="2">
    <source>
        <dbReference type="ARBA" id="ARBA00022692"/>
    </source>
</evidence>
<keyword evidence="7" id="KW-1185">Reference proteome</keyword>
<comment type="subcellular location">
    <subcellularLocation>
        <location evidence="1">Membrane</location>
        <topology evidence="1">Multi-pass membrane protein</topology>
    </subcellularLocation>
</comment>
<dbReference type="InterPro" id="IPR027417">
    <property type="entry name" value="P-loop_NTPase"/>
</dbReference>
<keyword evidence="6" id="KW-0067">ATP-binding</keyword>
<dbReference type="OrthoDB" id="6500128at2759"/>
<evidence type="ECO:0000256" key="4">
    <source>
        <dbReference type="ARBA" id="ARBA00023136"/>
    </source>
</evidence>
<dbReference type="GO" id="GO:0005524">
    <property type="term" value="F:ATP binding"/>
    <property type="evidence" value="ECO:0007669"/>
    <property type="project" value="UniProtKB-KW"/>
</dbReference>
<dbReference type="PANTHER" id="PTHR24221">
    <property type="entry name" value="ATP-BINDING CASSETTE SUB-FAMILY B"/>
    <property type="match status" value="1"/>
</dbReference>
<evidence type="ECO:0000313" key="6">
    <source>
        <dbReference type="EMBL" id="KIY91775.1"/>
    </source>
</evidence>
<dbReference type="Pfam" id="PF00005">
    <property type="entry name" value="ABC_tran"/>
    <property type="match status" value="1"/>
</dbReference>
<keyword evidence="4" id="KW-0472">Membrane</keyword>
<protein>
    <submittedName>
        <fullName evidence="6">ATP-binding cassette sub-family B member 6</fullName>
    </submittedName>
</protein>
<dbReference type="AlphaFoldDB" id="A0A0D2M8K4"/>
<keyword evidence="6" id="KW-0547">Nucleotide-binding</keyword>
<dbReference type="InterPro" id="IPR036640">
    <property type="entry name" value="ABC1_TM_sf"/>
</dbReference>
<dbReference type="InterPro" id="IPR003439">
    <property type="entry name" value="ABC_transporter-like_ATP-bd"/>
</dbReference>
<dbReference type="Gene3D" id="1.20.1560.10">
    <property type="entry name" value="ABC transporter type 1, transmembrane domain"/>
    <property type="match status" value="1"/>
</dbReference>
<feature type="domain" description="ABC transporter" evidence="5">
    <location>
        <begin position="46"/>
        <end position="147"/>
    </location>
</feature>
<reference evidence="6 7" key="1">
    <citation type="journal article" date="2013" name="BMC Genomics">
        <title>Reconstruction of the lipid metabolism for the microalga Monoraphidium neglectum from its genome sequence reveals characteristics suitable for biofuel production.</title>
        <authorList>
            <person name="Bogen C."/>
            <person name="Al-Dilaimi A."/>
            <person name="Albersmeier A."/>
            <person name="Wichmann J."/>
            <person name="Grundmann M."/>
            <person name="Rupp O."/>
            <person name="Lauersen K.J."/>
            <person name="Blifernez-Klassen O."/>
            <person name="Kalinowski J."/>
            <person name="Goesmann A."/>
            <person name="Mussgnug J.H."/>
            <person name="Kruse O."/>
        </authorList>
    </citation>
    <scope>NUCLEOTIDE SEQUENCE [LARGE SCALE GENOMIC DNA]</scope>
    <source>
        <strain evidence="6 7">SAG 48.87</strain>
    </source>
</reference>
<dbReference type="GO" id="GO:0016020">
    <property type="term" value="C:membrane"/>
    <property type="evidence" value="ECO:0007669"/>
    <property type="project" value="UniProtKB-SubCell"/>
</dbReference>
<dbReference type="GeneID" id="25733923"/>
<evidence type="ECO:0000256" key="1">
    <source>
        <dbReference type="ARBA" id="ARBA00004141"/>
    </source>
</evidence>
<evidence type="ECO:0000313" key="7">
    <source>
        <dbReference type="Proteomes" id="UP000054498"/>
    </source>
</evidence>
<sequence length="154" mass="16305">MENLLQLLDTKGRVSDATGAKALALKGGEVSFSGVSFGYEPSRTVLKEVSFHAPPSSTVAFVGATGSGKSTLTRLLFRFFDVTSGSITVDGQDIRAVTQASLRAAIGMVPQDCVLFNDTIRYNIRYGRPGSSDAEVEAAAKAACIHDAISRFPK</sequence>
<evidence type="ECO:0000259" key="5">
    <source>
        <dbReference type="Pfam" id="PF00005"/>
    </source>
</evidence>
<accession>A0A0D2M8K4</accession>
<keyword evidence="3" id="KW-1133">Transmembrane helix</keyword>
<dbReference type="GO" id="GO:0016887">
    <property type="term" value="F:ATP hydrolysis activity"/>
    <property type="evidence" value="ECO:0007669"/>
    <property type="project" value="InterPro"/>
</dbReference>
<dbReference type="PANTHER" id="PTHR24221:SF654">
    <property type="entry name" value="ATP-BINDING CASSETTE SUB-FAMILY B MEMBER 6"/>
    <property type="match status" value="1"/>
</dbReference>
<dbReference type="KEGG" id="mng:MNEG_16188"/>
<keyword evidence="2" id="KW-0812">Transmembrane</keyword>
<dbReference type="EMBL" id="KK106300">
    <property type="protein sequence ID" value="KIY91775.1"/>
    <property type="molecule type" value="Genomic_DNA"/>
</dbReference>
<dbReference type="SUPFAM" id="SSF52540">
    <property type="entry name" value="P-loop containing nucleoside triphosphate hydrolases"/>
    <property type="match status" value="1"/>
</dbReference>
<dbReference type="InterPro" id="IPR039421">
    <property type="entry name" value="Type_1_exporter"/>
</dbReference>
<proteinExistence type="predicted"/>
<gene>
    <name evidence="6" type="ORF">MNEG_16188</name>
</gene>
<feature type="non-terminal residue" evidence="6">
    <location>
        <position position="154"/>
    </location>
</feature>
<dbReference type="RefSeq" id="XP_013890795.1">
    <property type="nucleotide sequence ID" value="XM_014035341.1"/>
</dbReference>
<dbReference type="GO" id="GO:0042626">
    <property type="term" value="F:ATPase-coupled transmembrane transporter activity"/>
    <property type="evidence" value="ECO:0007669"/>
    <property type="project" value="TreeGrafter"/>
</dbReference>